<keyword evidence="3" id="KW-0456">Lyase</keyword>
<reference evidence="3 4" key="1">
    <citation type="journal article" date="2013" name="BMC Genomics">
        <title>Reconstruction of the lipid metabolism for the microalga Monoraphidium neglectum from its genome sequence reveals characteristics suitable for biofuel production.</title>
        <authorList>
            <person name="Bogen C."/>
            <person name="Al-Dilaimi A."/>
            <person name="Albersmeier A."/>
            <person name="Wichmann J."/>
            <person name="Grundmann M."/>
            <person name="Rupp O."/>
            <person name="Lauersen K.J."/>
            <person name="Blifernez-Klassen O."/>
            <person name="Kalinowski J."/>
            <person name="Goesmann A."/>
            <person name="Mussgnug J.H."/>
            <person name="Kruse O."/>
        </authorList>
    </citation>
    <scope>NUCLEOTIDE SEQUENCE [LARGE SCALE GENOMIC DNA]</scope>
    <source>
        <strain evidence="3 4">SAG 48.87</strain>
    </source>
</reference>
<dbReference type="InterPro" id="IPR017438">
    <property type="entry name" value="ATP-NAD_kinase_N"/>
</dbReference>
<dbReference type="SUPFAM" id="SSF111331">
    <property type="entry name" value="NAD kinase/diacylglycerol kinase-like"/>
    <property type="match status" value="1"/>
</dbReference>
<feature type="domain" description="DAGKc" evidence="2">
    <location>
        <begin position="1"/>
        <end position="99"/>
    </location>
</feature>
<feature type="region of interest" description="Disordered" evidence="1">
    <location>
        <begin position="272"/>
        <end position="301"/>
    </location>
</feature>
<proteinExistence type="predicted"/>
<dbReference type="Gene3D" id="2.60.200.40">
    <property type="match status" value="1"/>
</dbReference>
<evidence type="ECO:0000313" key="4">
    <source>
        <dbReference type="Proteomes" id="UP000054498"/>
    </source>
</evidence>
<name>A0A0D2M8V8_9CHLO</name>
<dbReference type="GO" id="GO:0016301">
    <property type="term" value="F:kinase activity"/>
    <property type="evidence" value="ECO:0007669"/>
    <property type="project" value="InterPro"/>
</dbReference>
<dbReference type="Proteomes" id="UP000054498">
    <property type="component" value="Unassembled WGS sequence"/>
</dbReference>
<dbReference type="AlphaFoldDB" id="A0A0D2M8V8"/>
<dbReference type="PANTHER" id="PTHR30492">
    <property type="entry name" value="METHYLGLYOXAL SYNTHASE"/>
    <property type="match status" value="1"/>
</dbReference>
<dbReference type="InterPro" id="IPR016064">
    <property type="entry name" value="NAD/diacylglycerol_kinase_sf"/>
</dbReference>
<dbReference type="OrthoDB" id="336240at2759"/>
<dbReference type="EMBL" id="KK101775">
    <property type="protein sequence ID" value="KIY99679.1"/>
    <property type="molecule type" value="Genomic_DNA"/>
</dbReference>
<dbReference type="GO" id="GO:0019242">
    <property type="term" value="P:methylglyoxal biosynthetic process"/>
    <property type="evidence" value="ECO:0007669"/>
    <property type="project" value="InterPro"/>
</dbReference>
<evidence type="ECO:0000313" key="3">
    <source>
        <dbReference type="EMBL" id="KIY99679.1"/>
    </source>
</evidence>
<dbReference type="RefSeq" id="XP_013898699.1">
    <property type="nucleotide sequence ID" value="XM_014043245.1"/>
</dbReference>
<evidence type="ECO:0000259" key="2">
    <source>
        <dbReference type="PROSITE" id="PS50146"/>
    </source>
</evidence>
<evidence type="ECO:0000256" key="1">
    <source>
        <dbReference type="SAM" id="MobiDB-lite"/>
    </source>
</evidence>
<dbReference type="STRING" id="145388.A0A0D2M8V8"/>
<dbReference type="Gene3D" id="3.40.50.10330">
    <property type="entry name" value="Probable inorganic polyphosphate/atp-NAD kinase, domain 1"/>
    <property type="match status" value="1"/>
</dbReference>
<dbReference type="GO" id="GO:0008929">
    <property type="term" value="F:methylglyoxal synthase activity"/>
    <property type="evidence" value="ECO:0007669"/>
    <property type="project" value="UniProtKB-EC"/>
</dbReference>
<dbReference type="PANTHER" id="PTHR30492:SF0">
    <property type="entry name" value="METHYLGLYOXAL SYNTHASE"/>
    <property type="match status" value="1"/>
</dbReference>
<dbReference type="PROSITE" id="PS50146">
    <property type="entry name" value="DAGK"/>
    <property type="match status" value="1"/>
</dbReference>
<organism evidence="3 4">
    <name type="scientific">Monoraphidium neglectum</name>
    <dbReference type="NCBI Taxonomy" id="145388"/>
    <lineage>
        <taxon>Eukaryota</taxon>
        <taxon>Viridiplantae</taxon>
        <taxon>Chlorophyta</taxon>
        <taxon>core chlorophytes</taxon>
        <taxon>Chlorophyceae</taxon>
        <taxon>CS clade</taxon>
        <taxon>Sphaeropleales</taxon>
        <taxon>Selenastraceae</taxon>
        <taxon>Monoraphidium</taxon>
    </lineage>
</organism>
<accession>A0A0D2M8V8</accession>
<sequence>MVTQPDVHAEALAQRALEQGADLVVASGGDGTIAAVAGVLRGSGVPLGIVPRGTANGFSVALGIPTHLDDGDEFAERACDVITDGHVALVDMALVTTSEATDVPCILLTGVGFEAEVVEGADRSMKDMLGITVDGEVHEGEIGALTIANSAPPTSVLAHGHVGDCIPDDGLLEVVGYVASDSTLENFMGMTRLAVRVMMGDGDGDGSAPVQDEERVFGGRAKEIIVETDPPQKVVVDGELLGTTPLTARVQPASLQVYVPRLDPEVAEALGSEEEEGGPIKGAASAAAASAPRATTGVGMEASAAVEASFQALDRQKQEQE</sequence>
<dbReference type="Pfam" id="PF00781">
    <property type="entry name" value="DAGK_cat"/>
    <property type="match status" value="1"/>
</dbReference>
<dbReference type="InterPro" id="IPR001206">
    <property type="entry name" value="Diacylglycerol_kinase_cat_dom"/>
</dbReference>
<protein>
    <submittedName>
        <fullName evidence="3">Methylglyoxal synthase</fullName>
        <ecNumber evidence="3">4.2.3.3</ecNumber>
    </submittedName>
</protein>
<dbReference type="KEGG" id="mng:MNEG_8281"/>
<dbReference type="GeneID" id="25741157"/>
<dbReference type="InterPro" id="IPR004363">
    <property type="entry name" value="Methylgl_synth"/>
</dbReference>
<dbReference type="GO" id="GO:0005829">
    <property type="term" value="C:cytosol"/>
    <property type="evidence" value="ECO:0007669"/>
    <property type="project" value="TreeGrafter"/>
</dbReference>
<dbReference type="EC" id="4.2.3.3" evidence="3"/>
<gene>
    <name evidence="3" type="ORF">MNEG_8281</name>
</gene>
<keyword evidence="4" id="KW-1185">Reference proteome</keyword>